<evidence type="ECO:0000313" key="5">
    <source>
        <dbReference type="EMBL" id="CAF2228029.1"/>
    </source>
</evidence>
<dbReference type="EMBL" id="CAJNOV010000127">
    <property type="protein sequence ID" value="CAF0994694.1"/>
    <property type="molecule type" value="Genomic_DNA"/>
</dbReference>
<dbReference type="Proteomes" id="UP000663824">
    <property type="component" value="Unassembled WGS sequence"/>
</dbReference>
<name>A0A816XE39_9BILA</name>
<dbReference type="Proteomes" id="UP000663855">
    <property type="component" value="Unassembled WGS sequence"/>
</dbReference>
<dbReference type="OrthoDB" id="9992048at2759"/>
<sequence length="121" mass="14408">MTDPKQLNREHQSQKRTIEYLPRSLKQNWKTGIIRDEIAILQSLTTGCRRILDYGMETEMQHEYRNPNSKSIQHLKHIEQNRFGRYAYTPKQNPPRGVVPTFDDTAYPEVIPRFHLPKMPF</sequence>
<dbReference type="EMBL" id="CAJNRF010013470">
    <property type="protein sequence ID" value="CAF2149441.1"/>
    <property type="molecule type" value="Genomic_DNA"/>
</dbReference>
<dbReference type="Proteomes" id="UP000663856">
    <property type="component" value="Unassembled WGS sequence"/>
</dbReference>
<evidence type="ECO:0000313" key="3">
    <source>
        <dbReference type="EMBL" id="CAF2145654.1"/>
    </source>
</evidence>
<dbReference type="EMBL" id="CAJNRE010016371">
    <property type="protein sequence ID" value="CAF2145654.1"/>
    <property type="molecule type" value="Genomic_DNA"/>
</dbReference>
<dbReference type="Proteomes" id="UP000663834">
    <property type="component" value="Unassembled WGS sequence"/>
</dbReference>
<comment type="caution">
    <text evidence="3">The sequence shown here is derived from an EMBL/GenBank/DDBJ whole genome shotgun (WGS) entry which is preliminary data.</text>
</comment>
<dbReference type="AlphaFoldDB" id="A0A816XE39"/>
<reference evidence="3" key="1">
    <citation type="submission" date="2021-02" db="EMBL/GenBank/DDBJ databases">
        <authorList>
            <person name="Nowell W R."/>
        </authorList>
    </citation>
    <scope>NUCLEOTIDE SEQUENCE</scope>
</reference>
<dbReference type="EMBL" id="CAJNRG010017457">
    <property type="protein sequence ID" value="CAF2228029.1"/>
    <property type="molecule type" value="Genomic_DNA"/>
</dbReference>
<gene>
    <name evidence="1" type="ORF">CJN711_LOCUS2034</name>
    <name evidence="2" type="ORF">KQP761_LOCUS28524</name>
    <name evidence="3" type="ORF">MBJ925_LOCUS30284</name>
    <name evidence="4" type="ORF">WKI299_LOCUS30030</name>
    <name evidence="5" type="ORF">XDN619_LOCUS34162</name>
</gene>
<dbReference type="EMBL" id="CAJNOW010015578">
    <property type="protein sequence ID" value="CAF1643441.1"/>
    <property type="molecule type" value="Genomic_DNA"/>
</dbReference>
<evidence type="ECO:0000313" key="2">
    <source>
        <dbReference type="EMBL" id="CAF1643441.1"/>
    </source>
</evidence>
<evidence type="ECO:0000313" key="6">
    <source>
        <dbReference type="Proteomes" id="UP000663824"/>
    </source>
</evidence>
<dbReference type="Proteomes" id="UP000663887">
    <property type="component" value="Unassembled WGS sequence"/>
</dbReference>
<proteinExistence type="predicted"/>
<evidence type="ECO:0000313" key="1">
    <source>
        <dbReference type="EMBL" id="CAF0994694.1"/>
    </source>
</evidence>
<protein>
    <submittedName>
        <fullName evidence="3">Uncharacterized protein</fullName>
    </submittedName>
</protein>
<organism evidence="3 6">
    <name type="scientific">Rotaria magnacalcarata</name>
    <dbReference type="NCBI Taxonomy" id="392030"/>
    <lineage>
        <taxon>Eukaryota</taxon>
        <taxon>Metazoa</taxon>
        <taxon>Spiralia</taxon>
        <taxon>Gnathifera</taxon>
        <taxon>Rotifera</taxon>
        <taxon>Eurotatoria</taxon>
        <taxon>Bdelloidea</taxon>
        <taxon>Philodinida</taxon>
        <taxon>Philodinidae</taxon>
        <taxon>Rotaria</taxon>
    </lineage>
</organism>
<evidence type="ECO:0000313" key="4">
    <source>
        <dbReference type="EMBL" id="CAF2149441.1"/>
    </source>
</evidence>
<accession>A0A816XE39</accession>